<comment type="similarity">
    <text evidence="1">In the C-terminal section; belongs to the class-I pyridoxal-phosphate-dependent aminotransferase family.</text>
</comment>
<dbReference type="CDD" id="cd07377">
    <property type="entry name" value="WHTH_GntR"/>
    <property type="match status" value="1"/>
</dbReference>
<keyword evidence="8" id="KW-1185">Reference proteome</keyword>
<keyword evidence="3" id="KW-0805">Transcription regulation</keyword>
<evidence type="ECO:0000256" key="3">
    <source>
        <dbReference type="ARBA" id="ARBA00023015"/>
    </source>
</evidence>
<reference evidence="7 8" key="1">
    <citation type="submission" date="2024-11" db="EMBL/GenBank/DDBJ databases">
        <authorList>
            <person name="Kaparullina E.N."/>
            <person name="Delegan Y.A."/>
            <person name="Doronina N.V."/>
        </authorList>
    </citation>
    <scope>NUCLEOTIDE SEQUENCE [LARGE SCALE GENOMIC DNA]</scope>
    <source>
        <strain evidence="7 8">7sh_L</strain>
    </source>
</reference>
<proteinExistence type="inferred from homology"/>
<dbReference type="SUPFAM" id="SSF46785">
    <property type="entry name" value="Winged helix' DNA-binding domain"/>
    <property type="match status" value="1"/>
</dbReference>
<dbReference type="Gene3D" id="3.40.640.10">
    <property type="entry name" value="Type I PLP-dependent aspartate aminotransferase-like (Major domain)"/>
    <property type="match status" value="1"/>
</dbReference>
<sequence>MKIIGKTAIEISDSVRQLVESGELNPGNSLPPVRELAEQLGVNRNTVAAAYQKLTQADIVISQGRAGTVIRQPAKAGEQEGLSLGTALIDMADGNPNPEYLPDPRQLFGEANVRCFLYGEETILPDLNTYGRDWLGNDCPPGMELELTHGALDAIERLCVAHLVQGDKVAVEDPGFMGTIGSIKLAGMRTVGIEIDDFGMKPDSLQMALNLGVRAVLITPRAHNPTGCSLNATRAQELKGILASHPNVLVIMDDHFALVANSPFYSIIPETTLRWALIRSVSKGLGPDLRVAFVGCDKATADRLRARLAPGMNWVSHLLQALVLSCLTSKKIISSLKAAQSTYTENRLELIQALRSEGIEVTSTVDGLNVWIPVSEDQKTIAYELAKKGWLVRSGNAFEVQRPSNAVRVTISKLNPGQAGKFVKDFKFSHG</sequence>
<dbReference type="PANTHER" id="PTHR46577">
    <property type="entry name" value="HTH-TYPE TRANSCRIPTIONAL REGULATORY PROTEIN GABR"/>
    <property type="match status" value="1"/>
</dbReference>
<keyword evidence="4" id="KW-0238">DNA-binding</keyword>
<dbReference type="PROSITE" id="PS50949">
    <property type="entry name" value="HTH_GNTR"/>
    <property type="match status" value="1"/>
</dbReference>
<organism evidence="7 8">
    <name type="scientific">Methylobacillus methanolivorans</name>
    <dbReference type="NCBI Taxonomy" id="1848927"/>
    <lineage>
        <taxon>Bacteria</taxon>
        <taxon>Pseudomonadati</taxon>
        <taxon>Pseudomonadota</taxon>
        <taxon>Betaproteobacteria</taxon>
        <taxon>Nitrosomonadales</taxon>
        <taxon>Methylophilaceae</taxon>
        <taxon>Methylobacillus</taxon>
    </lineage>
</organism>
<evidence type="ECO:0000256" key="2">
    <source>
        <dbReference type="ARBA" id="ARBA00022898"/>
    </source>
</evidence>
<dbReference type="InterPro" id="IPR015422">
    <property type="entry name" value="PyrdxlP-dep_Trfase_small"/>
</dbReference>
<name>A0ABW8GKS8_9PROT</name>
<dbReference type="InterPro" id="IPR015421">
    <property type="entry name" value="PyrdxlP-dep_Trfase_major"/>
</dbReference>
<evidence type="ECO:0000313" key="8">
    <source>
        <dbReference type="Proteomes" id="UP001617669"/>
    </source>
</evidence>
<dbReference type="CDD" id="cd00609">
    <property type="entry name" value="AAT_like"/>
    <property type="match status" value="1"/>
</dbReference>
<dbReference type="Pfam" id="PF00392">
    <property type="entry name" value="GntR"/>
    <property type="match status" value="1"/>
</dbReference>
<feature type="domain" description="HTH gntR-type" evidence="6">
    <location>
        <begin position="5"/>
        <end position="73"/>
    </location>
</feature>
<protein>
    <submittedName>
        <fullName evidence="7">Transcriptional regulator PtsJ</fullName>
    </submittedName>
</protein>
<dbReference type="Gene3D" id="1.10.10.10">
    <property type="entry name" value="Winged helix-like DNA-binding domain superfamily/Winged helix DNA-binding domain"/>
    <property type="match status" value="1"/>
</dbReference>
<dbReference type="InterPro" id="IPR051446">
    <property type="entry name" value="HTH_trans_reg/aminotransferase"/>
</dbReference>
<dbReference type="NCBIfam" id="NF012025">
    <property type="entry name" value="PRK15481.1"/>
    <property type="match status" value="1"/>
</dbReference>
<dbReference type="SUPFAM" id="SSF53383">
    <property type="entry name" value="PLP-dependent transferases"/>
    <property type="match status" value="1"/>
</dbReference>
<accession>A0ABW8GKS8</accession>
<dbReference type="Gene3D" id="3.90.1150.10">
    <property type="entry name" value="Aspartate Aminotransferase, domain 1"/>
    <property type="match status" value="1"/>
</dbReference>
<dbReference type="PANTHER" id="PTHR46577:SF1">
    <property type="entry name" value="HTH-TYPE TRANSCRIPTIONAL REGULATORY PROTEIN GABR"/>
    <property type="match status" value="1"/>
</dbReference>
<evidence type="ECO:0000259" key="6">
    <source>
        <dbReference type="PROSITE" id="PS50949"/>
    </source>
</evidence>
<evidence type="ECO:0000256" key="1">
    <source>
        <dbReference type="ARBA" id="ARBA00005384"/>
    </source>
</evidence>
<gene>
    <name evidence="7" type="primary">ptsJ</name>
    <name evidence="7" type="ORF">ACIKP9_07005</name>
</gene>
<dbReference type="InterPro" id="IPR036390">
    <property type="entry name" value="WH_DNA-bd_sf"/>
</dbReference>
<keyword evidence="2" id="KW-0663">Pyridoxal phosphate</keyword>
<dbReference type="InterPro" id="IPR015424">
    <property type="entry name" value="PyrdxlP-dep_Trfase"/>
</dbReference>
<evidence type="ECO:0000313" key="7">
    <source>
        <dbReference type="EMBL" id="MFJ5445975.1"/>
    </source>
</evidence>
<evidence type="ECO:0000256" key="5">
    <source>
        <dbReference type="ARBA" id="ARBA00023163"/>
    </source>
</evidence>
<dbReference type="InterPro" id="IPR004839">
    <property type="entry name" value="Aminotransferase_I/II_large"/>
</dbReference>
<dbReference type="InterPro" id="IPR000524">
    <property type="entry name" value="Tscrpt_reg_HTH_GntR"/>
</dbReference>
<dbReference type="Proteomes" id="UP001617669">
    <property type="component" value="Unassembled WGS sequence"/>
</dbReference>
<dbReference type="EMBL" id="JBIWXY010000001">
    <property type="protein sequence ID" value="MFJ5445975.1"/>
    <property type="molecule type" value="Genomic_DNA"/>
</dbReference>
<dbReference type="InterPro" id="IPR036388">
    <property type="entry name" value="WH-like_DNA-bd_sf"/>
</dbReference>
<dbReference type="SMART" id="SM00345">
    <property type="entry name" value="HTH_GNTR"/>
    <property type="match status" value="1"/>
</dbReference>
<keyword evidence="5" id="KW-0804">Transcription</keyword>
<dbReference type="Pfam" id="PF00155">
    <property type="entry name" value="Aminotran_1_2"/>
    <property type="match status" value="1"/>
</dbReference>
<dbReference type="PRINTS" id="PR00035">
    <property type="entry name" value="HTHGNTR"/>
</dbReference>
<dbReference type="RefSeq" id="WP_400880966.1">
    <property type="nucleotide sequence ID" value="NZ_JBIWXY010000001.1"/>
</dbReference>
<evidence type="ECO:0000256" key="4">
    <source>
        <dbReference type="ARBA" id="ARBA00023125"/>
    </source>
</evidence>
<comment type="caution">
    <text evidence="7">The sequence shown here is derived from an EMBL/GenBank/DDBJ whole genome shotgun (WGS) entry which is preliminary data.</text>
</comment>